<dbReference type="PROSITE" id="PS51123">
    <property type="entry name" value="OMPA_2"/>
    <property type="match status" value="1"/>
</dbReference>
<comment type="subcellular location">
    <subcellularLocation>
        <location evidence="1">Cell membrane</location>
        <topology evidence="1">Single-pass membrane protein</topology>
    </subcellularLocation>
</comment>
<evidence type="ECO:0000256" key="1">
    <source>
        <dbReference type="ARBA" id="ARBA00004162"/>
    </source>
</evidence>
<keyword evidence="5 8" id="KW-1133">Transmembrane helix</keyword>
<dbReference type="InterPro" id="IPR025713">
    <property type="entry name" value="MotB-like_N_dom"/>
</dbReference>
<evidence type="ECO:0000256" key="2">
    <source>
        <dbReference type="ARBA" id="ARBA00008914"/>
    </source>
</evidence>
<gene>
    <name evidence="10" type="ORF">RM540_05715</name>
</gene>
<keyword evidence="11" id="KW-1185">Reference proteome</keyword>
<dbReference type="EMBL" id="JAVRHT010000010">
    <property type="protein sequence ID" value="MDT0631242.1"/>
    <property type="molecule type" value="Genomic_DNA"/>
</dbReference>
<dbReference type="Proteomes" id="UP001267426">
    <property type="component" value="Unassembled WGS sequence"/>
</dbReference>
<sequence>MPRRPRRPPPEDDQPTAPFWMATFSDMVTLLLAFFVMLVAMSEVEVKKFEEALSYFHGHTGMLQNEMALVAGPTTPATAENQAVQQAERYEELLERLEEAGLSDAVEVSLTTEGVHVTMLDSVMFASGTSALLPDAERVLAALAAVVAPDVQSVSVEGHTDSVPIQTATYPSNWELSTARAASVVRFLLAHEGALAPDRYRAAGYAEFRPRDSNATAPGRARNRRVTILISTVPWPTSSTPIRP</sequence>
<dbReference type="RefSeq" id="WP_311662585.1">
    <property type="nucleotide sequence ID" value="NZ_JAVRHT010000010.1"/>
</dbReference>
<dbReference type="PANTHER" id="PTHR30329">
    <property type="entry name" value="STATOR ELEMENT OF FLAGELLAR MOTOR COMPLEX"/>
    <property type="match status" value="1"/>
</dbReference>
<keyword evidence="10" id="KW-0969">Cilium</keyword>
<reference evidence="10 11" key="1">
    <citation type="submission" date="2023-09" db="EMBL/GenBank/DDBJ databases">
        <authorList>
            <person name="Rey-Velasco X."/>
        </authorList>
    </citation>
    <scope>NUCLEOTIDE SEQUENCE [LARGE SCALE GENOMIC DNA]</scope>
    <source>
        <strain evidence="10 11">F394</strain>
    </source>
</reference>
<evidence type="ECO:0000313" key="10">
    <source>
        <dbReference type="EMBL" id="MDT0631242.1"/>
    </source>
</evidence>
<dbReference type="InterPro" id="IPR006665">
    <property type="entry name" value="OmpA-like"/>
</dbReference>
<dbReference type="Pfam" id="PF13677">
    <property type="entry name" value="MotB_plug"/>
    <property type="match status" value="1"/>
</dbReference>
<keyword evidence="4 8" id="KW-0812">Transmembrane</keyword>
<dbReference type="SUPFAM" id="SSF103088">
    <property type="entry name" value="OmpA-like"/>
    <property type="match status" value="1"/>
</dbReference>
<evidence type="ECO:0000256" key="6">
    <source>
        <dbReference type="ARBA" id="ARBA00023136"/>
    </source>
</evidence>
<dbReference type="Gene3D" id="3.30.1330.60">
    <property type="entry name" value="OmpA-like domain"/>
    <property type="match status" value="1"/>
</dbReference>
<dbReference type="InterPro" id="IPR036737">
    <property type="entry name" value="OmpA-like_sf"/>
</dbReference>
<comment type="caution">
    <text evidence="10">The sequence shown here is derived from an EMBL/GenBank/DDBJ whole genome shotgun (WGS) entry which is preliminary data.</text>
</comment>
<keyword evidence="10" id="KW-0966">Cell projection</keyword>
<evidence type="ECO:0000313" key="11">
    <source>
        <dbReference type="Proteomes" id="UP001267426"/>
    </source>
</evidence>
<evidence type="ECO:0000259" key="9">
    <source>
        <dbReference type="PROSITE" id="PS51123"/>
    </source>
</evidence>
<proteinExistence type="inferred from homology"/>
<comment type="similarity">
    <text evidence="2">Belongs to the MotB family.</text>
</comment>
<name>A0ABU3BPN3_9BACT</name>
<dbReference type="PANTHER" id="PTHR30329:SF21">
    <property type="entry name" value="LIPOPROTEIN YIAD-RELATED"/>
    <property type="match status" value="1"/>
</dbReference>
<evidence type="ECO:0000256" key="8">
    <source>
        <dbReference type="SAM" id="Phobius"/>
    </source>
</evidence>
<keyword evidence="10" id="KW-0282">Flagellum</keyword>
<evidence type="ECO:0000256" key="7">
    <source>
        <dbReference type="PROSITE-ProRule" id="PRU00473"/>
    </source>
</evidence>
<protein>
    <submittedName>
        <fullName evidence="10">Flagellar motor protein MotB</fullName>
    </submittedName>
</protein>
<organism evidence="10 11">
    <name type="scientific">Rubrivirga litoralis</name>
    <dbReference type="NCBI Taxonomy" id="3075598"/>
    <lineage>
        <taxon>Bacteria</taxon>
        <taxon>Pseudomonadati</taxon>
        <taxon>Rhodothermota</taxon>
        <taxon>Rhodothermia</taxon>
        <taxon>Rhodothermales</taxon>
        <taxon>Rubricoccaceae</taxon>
        <taxon>Rubrivirga</taxon>
    </lineage>
</organism>
<feature type="transmembrane region" description="Helical" evidence="8">
    <location>
        <begin position="20"/>
        <end position="40"/>
    </location>
</feature>
<evidence type="ECO:0000256" key="3">
    <source>
        <dbReference type="ARBA" id="ARBA00022475"/>
    </source>
</evidence>
<keyword evidence="6 7" id="KW-0472">Membrane</keyword>
<keyword evidence="3" id="KW-1003">Cell membrane</keyword>
<dbReference type="InterPro" id="IPR050330">
    <property type="entry name" value="Bact_OuterMem_StrucFunc"/>
</dbReference>
<dbReference type="Pfam" id="PF00691">
    <property type="entry name" value="OmpA"/>
    <property type="match status" value="1"/>
</dbReference>
<accession>A0ABU3BPN3</accession>
<feature type="domain" description="OmpA-like" evidence="9">
    <location>
        <begin position="112"/>
        <end position="234"/>
    </location>
</feature>
<evidence type="ECO:0000256" key="5">
    <source>
        <dbReference type="ARBA" id="ARBA00022989"/>
    </source>
</evidence>
<dbReference type="CDD" id="cd07185">
    <property type="entry name" value="OmpA_C-like"/>
    <property type="match status" value="1"/>
</dbReference>
<evidence type="ECO:0000256" key="4">
    <source>
        <dbReference type="ARBA" id="ARBA00022692"/>
    </source>
</evidence>